<dbReference type="InterPro" id="IPR027417">
    <property type="entry name" value="P-loop_NTPase"/>
</dbReference>
<dbReference type="AlphaFoldDB" id="A0A139HE87"/>
<dbReference type="OrthoDB" id="10042665at2759"/>
<dbReference type="Gene3D" id="3.40.50.300">
    <property type="entry name" value="P-loop containing nucleotide triphosphate hydrolases"/>
    <property type="match status" value="1"/>
</dbReference>
<feature type="domain" description="AAA+ ATPase" evidence="2">
    <location>
        <begin position="442"/>
        <end position="568"/>
    </location>
</feature>
<dbReference type="Pfam" id="PF23232">
    <property type="entry name" value="AAA_lid_13"/>
    <property type="match status" value="1"/>
</dbReference>
<dbReference type="InterPro" id="IPR056599">
    <property type="entry name" value="AAA_lid_fung"/>
</dbReference>
<proteinExistence type="predicted"/>
<reference evidence="3 4" key="1">
    <citation type="submission" date="2015-07" db="EMBL/GenBank/DDBJ databases">
        <title>Comparative genomics of the Sigatoka disease complex on banana suggests a link between parallel evolutionary changes in Pseudocercospora fijiensis and Pseudocercospora eumusae and increased virulence on the banana host.</title>
        <authorList>
            <person name="Chang T.-C."/>
            <person name="Salvucci A."/>
            <person name="Crous P.W."/>
            <person name="Stergiopoulos I."/>
        </authorList>
    </citation>
    <scope>NUCLEOTIDE SEQUENCE [LARGE SCALE GENOMIC DNA]</scope>
    <source>
        <strain evidence="3 4">CBS 114824</strain>
    </source>
</reference>
<dbReference type="CDD" id="cd19481">
    <property type="entry name" value="RecA-like_protease"/>
    <property type="match status" value="1"/>
</dbReference>
<keyword evidence="4" id="KW-1185">Reference proteome</keyword>
<dbReference type="InterPro" id="IPR003593">
    <property type="entry name" value="AAA+_ATPase"/>
</dbReference>
<dbReference type="InterPro" id="IPR054289">
    <property type="entry name" value="DUF7025"/>
</dbReference>
<dbReference type="PANTHER" id="PTHR46411">
    <property type="entry name" value="FAMILY ATPASE, PUTATIVE-RELATED"/>
    <property type="match status" value="1"/>
</dbReference>
<name>A0A139HE87_9PEZI</name>
<dbReference type="Proteomes" id="UP000070133">
    <property type="component" value="Unassembled WGS sequence"/>
</dbReference>
<feature type="region of interest" description="Disordered" evidence="1">
    <location>
        <begin position="265"/>
        <end position="285"/>
    </location>
</feature>
<dbReference type="GO" id="GO:0005524">
    <property type="term" value="F:ATP binding"/>
    <property type="evidence" value="ECO:0007669"/>
    <property type="project" value="InterPro"/>
</dbReference>
<dbReference type="PANTHER" id="PTHR46411:SF2">
    <property type="entry name" value="AAA+ ATPASE DOMAIN-CONTAINING PROTEIN"/>
    <property type="match status" value="1"/>
</dbReference>
<evidence type="ECO:0000256" key="1">
    <source>
        <dbReference type="SAM" id="MobiDB-lite"/>
    </source>
</evidence>
<dbReference type="STRING" id="321146.A0A139HE87"/>
<dbReference type="SUPFAM" id="SSF52540">
    <property type="entry name" value="P-loop containing nucleoside triphosphate hydrolases"/>
    <property type="match status" value="1"/>
</dbReference>
<dbReference type="Pfam" id="PF22942">
    <property type="entry name" value="DUF7025"/>
    <property type="match status" value="1"/>
</dbReference>
<gene>
    <name evidence="3" type="ORF">AC578_2961</name>
</gene>
<dbReference type="InterPro" id="IPR003959">
    <property type="entry name" value="ATPase_AAA_core"/>
</dbReference>
<dbReference type="Pfam" id="PF00004">
    <property type="entry name" value="AAA"/>
    <property type="match status" value="1"/>
</dbReference>
<evidence type="ECO:0000259" key="2">
    <source>
        <dbReference type="SMART" id="SM00382"/>
    </source>
</evidence>
<protein>
    <recommendedName>
        <fullName evidence="2">AAA+ ATPase domain-containing protein</fullName>
    </recommendedName>
</protein>
<dbReference type="SMART" id="SM00382">
    <property type="entry name" value="AAA"/>
    <property type="match status" value="1"/>
</dbReference>
<dbReference type="GO" id="GO:0016887">
    <property type="term" value="F:ATP hydrolysis activity"/>
    <property type="evidence" value="ECO:0007669"/>
    <property type="project" value="InterPro"/>
</dbReference>
<accession>A0A139HE87</accession>
<organism evidence="3 4">
    <name type="scientific">Pseudocercospora eumusae</name>
    <dbReference type="NCBI Taxonomy" id="321146"/>
    <lineage>
        <taxon>Eukaryota</taxon>
        <taxon>Fungi</taxon>
        <taxon>Dikarya</taxon>
        <taxon>Ascomycota</taxon>
        <taxon>Pezizomycotina</taxon>
        <taxon>Dothideomycetes</taxon>
        <taxon>Dothideomycetidae</taxon>
        <taxon>Mycosphaerellales</taxon>
        <taxon>Mycosphaerellaceae</taxon>
        <taxon>Pseudocercospora</taxon>
    </lineage>
</organism>
<evidence type="ECO:0000313" key="4">
    <source>
        <dbReference type="Proteomes" id="UP000070133"/>
    </source>
</evidence>
<evidence type="ECO:0000313" key="3">
    <source>
        <dbReference type="EMBL" id="KXT00794.1"/>
    </source>
</evidence>
<comment type="caution">
    <text evidence="3">The sequence shown here is derived from an EMBL/GenBank/DDBJ whole genome shotgun (WGS) entry which is preliminary data.</text>
</comment>
<sequence>MDRDNDRKLKTEEIDIESPELKTLFLECSLHRDKSRHQHGDAIKLTSPFYDFVWYYDNFTKACEPQPDDTGARKEARQDLTDLMAVIKKSSLEPYFKIRDSLIANGTIRYEWLWTLFPGGEKVYAKPMSPVFSDYQMLEVYACDLPSPVTHETITKDKNFGVGCTAFDFDGVKFEKYYYEFRIKKFENERPIHKLEIFPTKFYRSSDDDLPDDTDLQRDLLKRGKKFVEMCTADAKDIQCDYNGTAIAPVRGGFARLASGRLETETMSTYSDDPEDQDSGTSSTFPEIQGQVIVDNYLFLRSERNEGRPRNARPPLGEYDSSVLDDNFDVSCGWMTDLVSRGEYFSQEEIRLKMCPPKVLGYALRQKIWAQFRISNIKLIDYGASSDRKAYFDSDLQLDQKYKDILMAFINHHESKSSRRSKGTVSRRDDPQSFDIIEDKGKGLAILLHGAPGVGKTLTAETIALATGRPLLVVSVAEVGTEADKAERKLSAIFGDAARWGAILLMDEADVFLEAREKTENPNRNALVSVLLRCLEYYEGIIILTTNRIRSFDVAVQSRMHLAIQYDDLQPEAKANIYRTLLKKIPKYELDDELQPGKALDKRLDQLCRRGKINGRQIRNAVGSAYALAKDQNNGILKFDHLEEVHEMTMDFVSSLWEDTRGTRSQNEAGKR</sequence>
<dbReference type="EMBL" id="LFZN01000067">
    <property type="protein sequence ID" value="KXT00794.1"/>
    <property type="molecule type" value="Genomic_DNA"/>
</dbReference>